<dbReference type="Proteomes" id="UP000485058">
    <property type="component" value="Unassembled WGS sequence"/>
</dbReference>
<proteinExistence type="predicted"/>
<protein>
    <submittedName>
        <fullName evidence="1">Uncharacterized protein</fullName>
    </submittedName>
</protein>
<organism evidence="1 2">
    <name type="scientific">Haematococcus lacustris</name>
    <name type="common">Green alga</name>
    <name type="synonym">Haematococcus pluvialis</name>
    <dbReference type="NCBI Taxonomy" id="44745"/>
    <lineage>
        <taxon>Eukaryota</taxon>
        <taxon>Viridiplantae</taxon>
        <taxon>Chlorophyta</taxon>
        <taxon>core chlorophytes</taxon>
        <taxon>Chlorophyceae</taxon>
        <taxon>CS clade</taxon>
        <taxon>Chlamydomonadales</taxon>
        <taxon>Haematococcaceae</taxon>
        <taxon>Haematococcus</taxon>
    </lineage>
</organism>
<gene>
    <name evidence="1" type="ORF">HaLaN_25436</name>
</gene>
<reference evidence="1 2" key="1">
    <citation type="submission" date="2020-02" db="EMBL/GenBank/DDBJ databases">
        <title>Draft genome sequence of Haematococcus lacustris strain NIES-144.</title>
        <authorList>
            <person name="Morimoto D."/>
            <person name="Nakagawa S."/>
            <person name="Yoshida T."/>
            <person name="Sawayama S."/>
        </authorList>
    </citation>
    <scope>NUCLEOTIDE SEQUENCE [LARGE SCALE GENOMIC DNA]</scope>
    <source>
        <strain evidence="1 2">NIES-144</strain>
    </source>
</reference>
<keyword evidence="2" id="KW-1185">Reference proteome</keyword>
<dbReference type="EMBL" id="BLLF01003371">
    <property type="protein sequence ID" value="GFH27161.1"/>
    <property type="molecule type" value="Genomic_DNA"/>
</dbReference>
<dbReference type="AlphaFoldDB" id="A0A699ZXI9"/>
<accession>A0A699ZXI9</accession>
<comment type="caution">
    <text evidence="1">The sequence shown here is derived from an EMBL/GenBank/DDBJ whole genome shotgun (WGS) entry which is preliminary data.</text>
</comment>
<sequence length="51" mass="5459">MLLSASSLGIPMPCKLQMATQLPVAVPSSHNITSSMNTEDVLLDELDRMDG</sequence>
<name>A0A699ZXI9_HAELA</name>
<evidence type="ECO:0000313" key="2">
    <source>
        <dbReference type="Proteomes" id="UP000485058"/>
    </source>
</evidence>
<evidence type="ECO:0000313" key="1">
    <source>
        <dbReference type="EMBL" id="GFH27161.1"/>
    </source>
</evidence>